<dbReference type="GO" id="GO:0016787">
    <property type="term" value="F:hydrolase activity"/>
    <property type="evidence" value="ECO:0007669"/>
    <property type="project" value="UniProtKB-UniRule"/>
</dbReference>
<dbReference type="Gene3D" id="3.40.1090.10">
    <property type="entry name" value="Cytosolic phospholipase A2 catalytic domain"/>
    <property type="match status" value="2"/>
</dbReference>
<dbReference type="OrthoDB" id="9802424at2"/>
<evidence type="ECO:0000256" key="1">
    <source>
        <dbReference type="ARBA" id="ARBA00023098"/>
    </source>
</evidence>
<feature type="short sequence motif" description="GXSXG" evidence="2">
    <location>
        <begin position="44"/>
        <end position="48"/>
    </location>
</feature>
<keyword evidence="1 2" id="KW-0443">Lipid metabolism</keyword>
<dbReference type="GO" id="GO:0016042">
    <property type="term" value="P:lipid catabolic process"/>
    <property type="evidence" value="ECO:0007669"/>
    <property type="project" value="UniProtKB-UniRule"/>
</dbReference>
<dbReference type="Pfam" id="PF19890">
    <property type="entry name" value="DUF6363"/>
    <property type="match status" value="1"/>
</dbReference>
<dbReference type="InterPro" id="IPR045943">
    <property type="entry name" value="DUF6363"/>
</dbReference>
<dbReference type="eggNOG" id="COG4667">
    <property type="taxonomic scope" value="Bacteria"/>
</dbReference>
<evidence type="ECO:0000256" key="2">
    <source>
        <dbReference type="PROSITE-ProRule" id="PRU01161"/>
    </source>
</evidence>
<dbReference type="PROSITE" id="PS51635">
    <property type="entry name" value="PNPLA"/>
    <property type="match status" value="1"/>
</dbReference>
<dbReference type="Pfam" id="PF01734">
    <property type="entry name" value="Patatin"/>
    <property type="match status" value="1"/>
</dbReference>
<feature type="active site" description="Nucleophile" evidence="2">
    <location>
        <position position="46"/>
    </location>
</feature>
<dbReference type="InterPro" id="IPR037483">
    <property type="entry name" value="YjjU-like"/>
</dbReference>
<organism evidence="4 5">
    <name type="scientific">Corynebacterium callunae DSM 20147</name>
    <dbReference type="NCBI Taxonomy" id="1121353"/>
    <lineage>
        <taxon>Bacteria</taxon>
        <taxon>Bacillati</taxon>
        <taxon>Actinomycetota</taxon>
        <taxon>Actinomycetes</taxon>
        <taxon>Mycobacteriales</taxon>
        <taxon>Corynebacteriaceae</taxon>
        <taxon>Corynebacterium</taxon>
    </lineage>
</organism>
<dbReference type="Proteomes" id="UP000011760">
    <property type="component" value="Chromosome"/>
</dbReference>
<name>M1UTL0_9CORY</name>
<feature type="active site" description="Proton acceptor" evidence="2">
    <location>
        <position position="171"/>
    </location>
</feature>
<dbReference type="InterPro" id="IPR002641">
    <property type="entry name" value="PNPLA_dom"/>
</dbReference>
<dbReference type="CDD" id="cd07208">
    <property type="entry name" value="Pat_hypo_Ecoli_yjju_like"/>
    <property type="match status" value="1"/>
</dbReference>
<dbReference type="HOGENOM" id="CLU_048271_1_1_11"/>
<feature type="domain" description="PNPLA" evidence="3">
    <location>
        <begin position="13"/>
        <end position="186"/>
    </location>
</feature>
<evidence type="ECO:0000313" key="5">
    <source>
        <dbReference type="Proteomes" id="UP000011760"/>
    </source>
</evidence>
<feature type="short sequence motif" description="DGA/G" evidence="2">
    <location>
        <begin position="171"/>
        <end position="173"/>
    </location>
</feature>
<dbReference type="KEGG" id="ccn:H924_05380"/>
<dbReference type="STRING" id="1121353.H924_05380"/>
<dbReference type="RefSeq" id="WP_015650955.1">
    <property type="nucleotide sequence ID" value="NC_020506.1"/>
</dbReference>
<dbReference type="AlphaFoldDB" id="M1UTL0"/>
<evidence type="ECO:0000259" key="3">
    <source>
        <dbReference type="PROSITE" id="PS51635"/>
    </source>
</evidence>
<evidence type="ECO:0000313" key="4">
    <source>
        <dbReference type="EMBL" id="AGG66522.1"/>
    </source>
</evidence>
<reference evidence="4 5" key="1">
    <citation type="submission" date="2013-02" db="EMBL/GenBank/DDBJ databases">
        <title>The complete genome sequence of Corynebacterium callunae DSM 20147.</title>
        <authorList>
            <person name="Ruckert C."/>
            <person name="Albersmeier A."/>
            <person name="Kalinowski J."/>
        </authorList>
    </citation>
    <scope>NUCLEOTIDE SEQUENCE [LARGE SCALE GENOMIC DNA]</scope>
    <source>
        <strain evidence="4 5">DSM 20147</strain>
    </source>
</reference>
<protein>
    <recommendedName>
        <fullName evidence="3">PNPLA domain-containing protein</fullName>
    </recommendedName>
</protein>
<dbReference type="SUPFAM" id="SSF52151">
    <property type="entry name" value="FabD/lysophospholipase-like"/>
    <property type="match status" value="1"/>
</dbReference>
<dbReference type="EMBL" id="CP004354">
    <property type="protein sequence ID" value="AGG66522.1"/>
    <property type="molecule type" value="Genomic_DNA"/>
</dbReference>
<dbReference type="PATRIC" id="fig|1121353.3.peg.1101"/>
<sequence length="295" mass="32583">MSFPAQHFSDVALVIEGGGTRNAYTAAVIDQFIEHNIHFGWVGGVSAGSSHVVNYLSADRFRTVASFVDFAADRNASGIRPFLRGRGYFNAEYIYETAPGPTQPYPFDFATLSADPTPFQISAVRADTGETVYWGRESATDLNSLMKRVRASSTMPGFMPLTYIDGAPYVDGAVGETGGLMLQPAIDAGFKKFLVLASRPREYWRPEIARPGFIRAALRRYPAIAAATIGRPALYNATKQRILELETAGQAYVFFAEDMKIQNTEINLAKLRATFDSGMRQTKRDWPAMMDFLQA</sequence>
<keyword evidence="2" id="KW-0442">Lipid degradation</keyword>
<keyword evidence="5" id="KW-1185">Reference proteome</keyword>
<keyword evidence="2" id="KW-0378">Hydrolase</keyword>
<gene>
    <name evidence="4" type="ORF">H924_05380</name>
</gene>
<accession>M1UTL0</accession>
<proteinExistence type="predicted"/>
<dbReference type="InterPro" id="IPR016035">
    <property type="entry name" value="Acyl_Trfase/lysoPLipase"/>
</dbReference>
<comment type="caution">
    <text evidence="2">Lacks conserved residue(s) required for the propagation of feature annotation.</text>
</comment>